<dbReference type="RefSeq" id="XP_040742009.1">
    <property type="nucleotide sequence ID" value="XM_040890847.1"/>
</dbReference>
<proteinExistence type="predicted"/>
<evidence type="ECO:0000313" key="2">
    <source>
        <dbReference type="EMBL" id="ORX68195.1"/>
    </source>
</evidence>
<feature type="region of interest" description="Disordered" evidence="1">
    <location>
        <begin position="33"/>
        <end position="53"/>
    </location>
</feature>
<gene>
    <name evidence="2" type="ORF">DL89DRAFT_301744</name>
</gene>
<dbReference type="GeneID" id="63807495"/>
<dbReference type="EMBL" id="MCFD01000010">
    <property type="protein sequence ID" value="ORX68195.1"/>
    <property type="molecule type" value="Genomic_DNA"/>
</dbReference>
<name>A0A1Y1W4E0_9FUNG</name>
<dbReference type="Proteomes" id="UP000193922">
    <property type="component" value="Unassembled WGS sequence"/>
</dbReference>
<evidence type="ECO:0000256" key="1">
    <source>
        <dbReference type="SAM" id="MobiDB-lite"/>
    </source>
</evidence>
<protein>
    <submittedName>
        <fullName evidence="2">Uncharacterized protein</fullName>
    </submittedName>
</protein>
<reference evidence="2 3" key="1">
    <citation type="submission" date="2016-07" db="EMBL/GenBank/DDBJ databases">
        <title>Pervasive Adenine N6-methylation of Active Genes in Fungi.</title>
        <authorList>
            <consortium name="DOE Joint Genome Institute"/>
            <person name="Mondo S.J."/>
            <person name="Dannebaum R.O."/>
            <person name="Kuo R.C."/>
            <person name="Labutti K."/>
            <person name="Haridas S."/>
            <person name="Kuo A."/>
            <person name="Salamov A."/>
            <person name="Ahrendt S.R."/>
            <person name="Lipzen A."/>
            <person name="Sullivan W."/>
            <person name="Andreopoulos W.B."/>
            <person name="Clum A."/>
            <person name="Lindquist E."/>
            <person name="Daum C."/>
            <person name="Ramamoorthy G.K."/>
            <person name="Gryganskyi A."/>
            <person name="Culley D."/>
            <person name="Magnuson J.K."/>
            <person name="James T.Y."/>
            <person name="O'Malley M.A."/>
            <person name="Stajich J.E."/>
            <person name="Spatafora J.W."/>
            <person name="Visel A."/>
            <person name="Grigoriev I.V."/>
        </authorList>
    </citation>
    <scope>NUCLEOTIDE SEQUENCE [LARGE SCALE GENOMIC DNA]</scope>
    <source>
        <strain evidence="2 3">ATCC 12442</strain>
    </source>
</reference>
<comment type="caution">
    <text evidence="2">The sequence shown here is derived from an EMBL/GenBank/DDBJ whole genome shotgun (WGS) entry which is preliminary data.</text>
</comment>
<sequence length="175" mass="19011">MTRSSRIINGTALLRRADIRQWAKAELQNFGTPSSGELREADKKPLSISPGTSNAVDKRAQIKVKESKDLIVESGRREAIEYYIREFGVVWTRFGGYIWACSRVLRASDARKLETVSTQRGSRPRDGQTDAAGVHWATACAICKHLAGGAVCDSGGAVHTTTAHTHPGKHPQGNG</sequence>
<organism evidence="2 3">
    <name type="scientific">Linderina pennispora</name>
    <dbReference type="NCBI Taxonomy" id="61395"/>
    <lineage>
        <taxon>Eukaryota</taxon>
        <taxon>Fungi</taxon>
        <taxon>Fungi incertae sedis</taxon>
        <taxon>Zoopagomycota</taxon>
        <taxon>Kickxellomycotina</taxon>
        <taxon>Kickxellomycetes</taxon>
        <taxon>Kickxellales</taxon>
        <taxon>Kickxellaceae</taxon>
        <taxon>Linderina</taxon>
    </lineage>
</organism>
<accession>A0A1Y1W4E0</accession>
<keyword evidence="3" id="KW-1185">Reference proteome</keyword>
<evidence type="ECO:0000313" key="3">
    <source>
        <dbReference type="Proteomes" id="UP000193922"/>
    </source>
</evidence>
<dbReference type="AlphaFoldDB" id="A0A1Y1W4E0"/>